<proteinExistence type="predicted"/>
<name>A0A167JJW4_METRR</name>
<dbReference type="AlphaFoldDB" id="A0A167JJW4"/>
<dbReference type="OMA" id="GHTANFY"/>
<evidence type="ECO:0000256" key="1">
    <source>
        <dbReference type="SAM" id="SignalP"/>
    </source>
</evidence>
<evidence type="ECO:0000313" key="3">
    <source>
        <dbReference type="Proteomes" id="UP000243498"/>
    </source>
</evidence>
<gene>
    <name evidence="2" type="ORF">NOR_00833</name>
</gene>
<dbReference type="OrthoDB" id="4726568at2759"/>
<organism evidence="2 3">
    <name type="scientific">Metarhizium rileyi (strain RCEF 4871)</name>
    <name type="common">Nomuraea rileyi</name>
    <dbReference type="NCBI Taxonomy" id="1649241"/>
    <lineage>
        <taxon>Eukaryota</taxon>
        <taxon>Fungi</taxon>
        <taxon>Dikarya</taxon>
        <taxon>Ascomycota</taxon>
        <taxon>Pezizomycotina</taxon>
        <taxon>Sordariomycetes</taxon>
        <taxon>Hypocreomycetidae</taxon>
        <taxon>Hypocreales</taxon>
        <taxon>Clavicipitaceae</taxon>
        <taxon>Metarhizium</taxon>
    </lineage>
</organism>
<keyword evidence="1" id="KW-0732">Signal</keyword>
<feature type="signal peptide" evidence="1">
    <location>
        <begin position="1"/>
        <end position="19"/>
    </location>
</feature>
<dbReference type="Proteomes" id="UP000243498">
    <property type="component" value="Unassembled WGS sequence"/>
</dbReference>
<sequence length="296" mass="32482">MQFVTTLLGLLPLLASVLATPIDTGETTDWELLTTDVSPSSPLLKRADCQVLDSVLDRIGTSSEVVVYASTGGLTALYVCRRNHGQNCDELAGAIAAGIATIFLILKRSGAISARDGQTSLVDFLTQEFGQDGASFHSIKDATPHVLARYESDERRPVEVASIQGLTSGNNTLNMDVYDFGNGDGHVYLPHDVLTKRNDDHDLAARFEKRASAPGFKISYTTRIKSKLTRAHQIDMAQALSHWWANRANCCNMHDMIGFVETGHAANFYYRIIPETVNFGLNYETVDSCGQMARYL</sequence>
<keyword evidence="3" id="KW-1185">Reference proteome</keyword>
<dbReference type="EMBL" id="AZHC01000002">
    <property type="protein sequence ID" value="OAA50383.1"/>
    <property type="molecule type" value="Genomic_DNA"/>
</dbReference>
<protein>
    <submittedName>
        <fullName evidence="2">Uncharacterized protein</fullName>
    </submittedName>
</protein>
<comment type="caution">
    <text evidence="2">The sequence shown here is derived from an EMBL/GenBank/DDBJ whole genome shotgun (WGS) entry which is preliminary data.</text>
</comment>
<evidence type="ECO:0000313" key="2">
    <source>
        <dbReference type="EMBL" id="OAA50383.1"/>
    </source>
</evidence>
<feature type="chain" id="PRO_5007888958" evidence="1">
    <location>
        <begin position="20"/>
        <end position="296"/>
    </location>
</feature>
<accession>A0A167JJW4</accession>
<reference evidence="2 3" key="1">
    <citation type="journal article" date="2016" name="Genome Biol. Evol.">
        <title>Divergent and convergent evolution of fungal pathogenicity.</title>
        <authorList>
            <person name="Shang Y."/>
            <person name="Xiao G."/>
            <person name="Zheng P."/>
            <person name="Cen K."/>
            <person name="Zhan S."/>
            <person name="Wang C."/>
        </authorList>
    </citation>
    <scope>NUCLEOTIDE SEQUENCE [LARGE SCALE GENOMIC DNA]</scope>
    <source>
        <strain evidence="2 3">RCEF 4871</strain>
    </source>
</reference>